<dbReference type="SUPFAM" id="SSF56112">
    <property type="entry name" value="Protein kinase-like (PK-like)"/>
    <property type="match status" value="1"/>
</dbReference>
<protein>
    <recommendedName>
        <fullName evidence="7">Protein kinase domain-containing protein</fullName>
    </recommendedName>
</protein>
<dbReference type="AlphaFoldDB" id="A0ABD3CZK1"/>
<accession>A0ABD3CZK1</accession>
<dbReference type="Gene3D" id="3.30.200.20">
    <property type="entry name" value="Phosphorylase Kinase, domain 1"/>
    <property type="match status" value="1"/>
</dbReference>
<comment type="similarity">
    <text evidence="6">Belongs to the protein kinase superfamily.</text>
</comment>
<organism evidence="8 9">
    <name type="scientific">Castilleja foliolosa</name>
    <dbReference type="NCBI Taxonomy" id="1961234"/>
    <lineage>
        <taxon>Eukaryota</taxon>
        <taxon>Viridiplantae</taxon>
        <taxon>Streptophyta</taxon>
        <taxon>Embryophyta</taxon>
        <taxon>Tracheophyta</taxon>
        <taxon>Spermatophyta</taxon>
        <taxon>Magnoliopsida</taxon>
        <taxon>eudicotyledons</taxon>
        <taxon>Gunneridae</taxon>
        <taxon>Pentapetalae</taxon>
        <taxon>asterids</taxon>
        <taxon>lamiids</taxon>
        <taxon>Lamiales</taxon>
        <taxon>Orobanchaceae</taxon>
        <taxon>Pedicularideae</taxon>
        <taxon>Castillejinae</taxon>
        <taxon>Castilleja</taxon>
    </lineage>
</organism>
<keyword evidence="3" id="KW-0418">Kinase</keyword>
<dbReference type="InterPro" id="IPR000719">
    <property type="entry name" value="Prot_kinase_dom"/>
</dbReference>
<evidence type="ECO:0000256" key="5">
    <source>
        <dbReference type="PROSITE-ProRule" id="PRU10141"/>
    </source>
</evidence>
<dbReference type="GO" id="GO:0005524">
    <property type="term" value="F:ATP binding"/>
    <property type="evidence" value="ECO:0007669"/>
    <property type="project" value="UniProtKB-UniRule"/>
</dbReference>
<evidence type="ECO:0000256" key="2">
    <source>
        <dbReference type="ARBA" id="ARBA00022741"/>
    </source>
</evidence>
<evidence type="ECO:0000313" key="9">
    <source>
        <dbReference type="Proteomes" id="UP001632038"/>
    </source>
</evidence>
<dbReference type="InterPro" id="IPR008271">
    <property type="entry name" value="Ser/Thr_kinase_AS"/>
</dbReference>
<dbReference type="InterPro" id="IPR011009">
    <property type="entry name" value="Kinase-like_dom_sf"/>
</dbReference>
<dbReference type="PROSITE" id="PS00107">
    <property type="entry name" value="PROTEIN_KINASE_ATP"/>
    <property type="match status" value="1"/>
</dbReference>
<feature type="domain" description="Protein kinase" evidence="7">
    <location>
        <begin position="3"/>
        <end position="248"/>
    </location>
</feature>
<dbReference type="Pfam" id="PF00069">
    <property type="entry name" value="Pkinase"/>
    <property type="match status" value="1"/>
</dbReference>
<dbReference type="CDD" id="cd06606">
    <property type="entry name" value="STKc_MAPKKK"/>
    <property type="match status" value="1"/>
</dbReference>
<dbReference type="GO" id="GO:0004674">
    <property type="term" value="F:protein serine/threonine kinase activity"/>
    <property type="evidence" value="ECO:0007669"/>
    <property type="project" value="UniProtKB-KW"/>
</dbReference>
<evidence type="ECO:0000313" key="8">
    <source>
        <dbReference type="EMBL" id="KAL3635443.1"/>
    </source>
</evidence>
<name>A0ABD3CZK1_9LAMI</name>
<dbReference type="InterPro" id="IPR052751">
    <property type="entry name" value="Plant_MAPKKK"/>
</dbReference>
<comment type="caution">
    <text evidence="8">The sequence shown here is derived from an EMBL/GenBank/DDBJ whole genome shotgun (WGS) entry which is preliminary data.</text>
</comment>
<keyword evidence="9" id="KW-1185">Reference proteome</keyword>
<evidence type="ECO:0000259" key="7">
    <source>
        <dbReference type="PROSITE" id="PS50011"/>
    </source>
</evidence>
<keyword evidence="4 5" id="KW-0067">ATP-binding</keyword>
<dbReference type="Proteomes" id="UP001632038">
    <property type="component" value="Unassembled WGS sequence"/>
</dbReference>
<keyword evidence="1" id="KW-0808">Transferase</keyword>
<dbReference type="InterPro" id="IPR017441">
    <property type="entry name" value="Protein_kinase_ATP_BS"/>
</dbReference>
<sequence>MDWSRGHIIGHGASATVSTATLRSSGEILAVKSVELLQSEPLQREHKILSTINHPNIIGYRGCDITLENSNSMFNLIMEYAPGGTLADVIRRSGAQLDESTISHYTCGVVKGLEYLHSRGIVHCDIKLSNILLSQGEAKITDFGCAKAAEEAVIGGTPMYMSPEVARGDEQGYSADIWAVGCSIIEMATGKSPWPNSVSTLYRIAFSGETPEVPDFLSGLGKDFLSKCLRVNPEERWTAGQLFRHYFLDESRFRHVKQSLNSTCSPTCVLDHGIWSSIEDVCEMDDGELLDGPIERIKELCVNLGRDNWEWGERWITVRDSKNVNVSFSSKNDL</sequence>
<dbReference type="PROSITE" id="PS50011">
    <property type="entry name" value="PROTEIN_KINASE_DOM"/>
    <property type="match status" value="1"/>
</dbReference>
<gene>
    <name evidence="8" type="ORF">CASFOL_019990</name>
</gene>
<dbReference type="Gene3D" id="1.10.510.10">
    <property type="entry name" value="Transferase(Phosphotransferase) domain 1"/>
    <property type="match status" value="1"/>
</dbReference>
<dbReference type="PANTHER" id="PTHR48011">
    <property type="entry name" value="CCR4-NOT TRANSCRIPTIONAL COMPLEX SUBUNIT CAF120-RELATED"/>
    <property type="match status" value="1"/>
</dbReference>
<dbReference type="EMBL" id="JAVIJP010000027">
    <property type="protein sequence ID" value="KAL3635443.1"/>
    <property type="molecule type" value="Genomic_DNA"/>
</dbReference>
<keyword evidence="6" id="KW-0723">Serine/threonine-protein kinase</keyword>
<evidence type="ECO:0000256" key="1">
    <source>
        <dbReference type="ARBA" id="ARBA00022679"/>
    </source>
</evidence>
<evidence type="ECO:0000256" key="4">
    <source>
        <dbReference type="ARBA" id="ARBA00022840"/>
    </source>
</evidence>
<dbReference type="PROSITE" id="PS00108">
    <property type="entry name" value="PROTEIN_KINASE_ST"/>
    <property type="match status" value="1"/>
</dbReference>
<dbReference type="SMART" id="SM00220">
    <property type="entry name" value="S_TKc"/>
    <property type="match status" value="1"/>
</dbReference>
<keyword evidence="2 5" id="KW-0547">Nucleotide-binding</keyword>
<feature type="binding site" evidence="5">
    <location>
        <position position="32"/>
    </location>
    <ligand>
        <name>ATP</name>
        <dbReference type="ChEBI" id="CHEBI:30616"/>
    </ligand>
</feature>
<reference evidence="9" key="1">
    <citation type="journal article" date="2024" name="IScience">
        <title>Strigolactones Initiate the Formation of Haustorium-like Structures in Castilleja.</title>
        <authorList>
            <person name="Buerger M."/>
            <person name="Peterson D."/>
            <person name="Chory J."/>
        </authorList>
    </citation>
    <scope>NUCLEOTIDE SEQUENCE [LARGE SCALE GENOMIC DNA]</scope>
</reference>
<evidence type="ECO:0000256" key="3">
    <source>
        <dbReference type="ARBA" id="ARBA00022777"/>
    </source>
</evidence>
<dbReference type="PANTHER" id="PTHR48011:SF4">
    <property type="entry name" value="MITOGEN-ACTIVATED PROTEIN KINASE KINASE KINASE 19"/>
    <property type="match status" value="1"/>
</dbReference>
<evidence type="ECO:0000256" key="6">
    <source>
        <dbReference type="RuleBase" id="RU000304"/>
    </source>
</evidence>
<proteinExistence type="inferred from homology"/>